<dbReference type="GO" id="GO:0008967">
    <property type="term" value="F:phosphoglycolate phosphatase activity"/>
    <property type="evidence" value="ECO:0007669"/>
    <property type="project" value="TreeGrafter"/>
</dbReference>
<dbReference type="Pfam" id="PF00702">
    <property type="entry name" value="Hydrolase"/>
    <property type="match status" value="1"/>
</dbReference>
<dbReference type="InterPro" id="IPR036412">
    <property type="entry name" value="HAD-like_sf"/>
</dbReference>
<reference evidence="1 2" key="1">
    <citation type="submission" date="2020-04" db="EMBL/GenBank/DDBJ databases">
        <title>Paenibacillus algicola sp. nov., a novel marine bacterium producing alginate lyase.</title>
        <authorList>
            <person name="Huang H."/>
        </authorList>
    </citation>
    <scope>NUCLEOTIDE SEQUENCE [LARGE SCALE GENOMIC DNA]</scope>
    <source>
        <strain evidence="1 2">L7-75</strain>
    </source>
</reference>
<evidence type="ECO:0000313" key="2">
    <source>
        <dbReference type="Proteomes" id="UP000565468"/>
    </source>
</evidence>
<dbReference type="PANTHER" id="PTHR43434">
    <property type="entry name" value="PHOSPHOGLYCOLATE PHOSPHATASE"/>
    <property type="match status" value="1"/>
</dbReference>
<dbReference type="InterPro" id="IPR023214">
    <property type="entry name" value="HAD_sf"/>
</dbReference>
<dbReference type="PANTHER" id="PTHR43434:SF1">
    <property type="entry name" value="PHOSPHOGLYCOLATE PHOSPHATASE"/>
    <property type="match status" value="1"/>
</dbReference>
<keyword evidence="2" id="KW-1185">Reference proteome</keyword>
<dbReference type="GO" id="GO:0006281">
    <property type="term" value="P:DNA repair"/>
    <property type="evidence" value="ECO:0007669"/>
    <property type="project" value="TreeGrafter"/>
</dbReference>
<sequence>METTGKLIKPEAMIFDMDGTLFQTETLLLPAYHKMFDILREEGHHEGDTPDEQLMLGSLGMLLEDIWKRVIPHGTSEAHRRADELLLQLELEGLENEEAVLYPGVVETLSELKERGVRLFVASNGLEDYVKGIAMARDLAPLFEGLYSAGEHATTSKVDLVALLLKNHGIQRAWMIGDRSSDVEAGKENGQTVIGCQYAGFGSDSELSGSDAIITTFPELISLYDSSAES</sequence>
<dbReference type="AlphaFoldDB" id="A0A848M6P3"/>
<dbReference type="SUPFAM" id="SSF56784">
    <property type="entry name" value="HAD-like"/>
    <property type="match status" value="1"/>
</dbReference>
<name>A0A848M6P3_PAELE</name>
<dbReference type="SFLD" id="SFLDS00003">
    <property type="entry name" value="Haloacid_Dehalogenase"/>
    <property type="match status" value="1"/>
</dbReference>
<gene>
    <name evidence="1" type="ORF">HII30_06900</name>
</gene>
<organism evidence="1 2">
    <name type="scientific">Paenibacillus lemnae</name>
    <dbReference type="NCBI Taxonomy" id="1330551"/>
    <lineage>
        <taxon>Bacteria</taxon>
        <taxon>Bacillati</taxon>
        <taxon>Bacillota</taxon>
        <taxon>Bacilli</taxon>
        <taxon>Bacillales</taxon>
        <taxon>Paenibacillaceae</taxon>
        <taxon>Paenibacillus</taxon>
    </lineage>
</organism>
<dbReference type="Proteomes" id="UP000565468">
    <property type="component" value="Unassembled WGS sequence"/>
</dbReference>
<evidence type="ECO:0000313" key="1">
    <source>
        <dbReference type="EMBL" id="NMO95513.1"/>
    </source>
</evidence>
<comment type="caution">
    <text evidence="1">The sequence shown here is derived from an EMBL/GenBank/DDBJ whole genome shotgun (WGS) entry which is preliminary data.</text>
</comment>
<dbReference type="EMBL" id="JABBPN010000004">
    <property type="protein sequence ID" value="NMO95513.1"/>
    <property type="molecule type" value="Genomic_DNA"/>
</dbReference>
<accession>A0A848M6P3</accession>
<dbReference type="InterPro" id="IPR050155">
    <property type="entry name" value="HAD-like_hydrolase_sf"/>
</dbReference>
<dbReference type="Gene3D" id="3.40.50.1000">
    <property type="entry name" value="HAD superfamily/HAD-like"/>
    <property type="match status" value="1"/>
</dbReference>
<dbReference type="GO" id="GO:0005829">
    <property type="term" value="C:cytosol"/>
    <property type="evidence" value="ECO:0007669"/>
    <property type="project" value="TreeGrafter"/>
</dbReference>
<dbReference type="Gene3D" id="1.10.150.240">
    <property type="entry name" value="Putative phosphatase, domain 2"/>
    <property type="match status" value="1"/>
</dbReference>
<dbReference type="SFLD" id="SFLDG01129">
    <property type="entry name" value="C1.5:_HAD__Beta-PGM__Phosphata"/>
    <property type="match status" value="1"/>
</dbReference>
<protein>
    <submittedName>
        <fullName evidence="1">HAD hydrolase-like protein</fullName>
    </submittedName>
</protein>
<keyword evidence="1" id="KW-0378">Hydrolase</keyword>
<proteinExistence type="predicted"/>
<dbReference type="InterPro" id="IPR023198">
    <property type="entry name" value="PGP-like_dom2"/>
</dbReference>